<comment type="similarity">
    <text evidence="1">Belongs to the small GTPase superfamily. Rab family.</text>
</comment>
<dbReference type="PRINTS" id="PR00449">
    <property type="entry name" value="RASTRNSFRMNG"/>
</dbReference>
<dbReference type="FunFam" id="3.40.50.300:FF:001447">
    <property type="entry name" value="Ras-related protein Rab-1B"/>
    <property type="match status" value="1"/>
</dbReference>
<evidence type="ECO:0000256" key="3">
    <source>
        <dbReference type="ARBA" id="ARBA00023134"/>
    </source>
</evidence>
<proteinExistence type="inferred from homology"/>
<dbReference type="GO" id="GO:0016020">
    <property type="term" value="C:membrane"/>
    <property type="evidence" value="ECO:0007669"/>
    <property type="project" value="InterPro"/>
</dbReference>
<gene>
    <name evidence="4" type="ORF">VSP0166_LOCUS4982</name>
</gene>
<evidence type="ECO:0000313" key="4">
    <source>
        <dbReference type="EMBL" id="CAE2210423.1"/>
    </source>
</evidence>
<dbReference type="InterPro" id="IPR027417">
    <property type="entry name" value="P-loop_NTPase"/>
</dbReference>
<protein>
    <submittedName>
        <fullName evidence="4">Uncharacterized protein</fullName>
    </submittedName>
</protein>
<keyword evidence="2" id="KW-0547">Nucleotide-binding</keyword>
<dbReference type="Pfam" id="PF00071">
    <property type="entry name" value="Ras"/>
    <property type="match status" value="1"/>
</dbReference>
<keyword evidence="3" id="KW-0342">GTP-binding</keyword>
<dbReference type="PROSITE" id="PS51421">
    <property type="entry name" value="RAS"/>
    <property type="match status" value="1"/>
</dbReference>
<dbReference type="SMART" id="SM00173">
    <property type="entry name" value="RAS"/>
    <property type="match status" value="1"/>
</dbReference>
<dbReference type="GO" id="GO:0003924">
    <property type="term" value="F:GTPase activity"/>
    <property type="evidence" value="ECO:0007669"/>
    <property type="project" value="InterPro"/>
</dbReference>
<dbReference type="PANTHER" id="PTHR24070">
    <property type="entry name" value="RAS, DI-RAS, AND RHEB FAMILY MEMBERS OF SMALL GTPASE SUPERFAMILY"/>
    <property type="match status" value="1"/>
</dbReference>
<evidence type="ECO:0000256" key="2">
    <source>
        <dbReference type="ARBA" id="ARBA00022741"/>
    </source>
</evidence>
<reference evidence="4" key="1">
    <citation type="submission" date="2021-01" db="EMBL/GenBank/DDBJ databases">
        <authorList>
            <person name="Corre E."/>
            <person name="Pelletier E."/>
            <person name="Niang G."/>
            <person name="Scheremetjew M."/>
            <person name="Finn R."/>
            <person name="Kale V."/>
            <person name="Holt S."/>
            <person name="Cochrane G."/>
            <person name="Meng A."/>
            <person name="Brown T."/>
            <person name="Cohen L."/>
        </authorList>
    </citation>
    <scope>NUCLEOTIDE SEQUENCE</scope>
    <source>
        <strain evidence="4">DIVA3 518/3/11/1/6</strain>
    </source>
</reference>
<dbReference type="Gene3D" id="3.40.50.300">
    <property type="entry name" value="P-loop containing nucleotide triphosphate hydrolases"/>
    <property type="match status" value="1"/>
</dbReference>
<dbReference type="EMBL" id="HBKP01006888">
    <property type="protein sequence ID" value="CAE2210423.1"/>
    <property type="molecule type" value="Transcribed_RNA"/>
</dbReference>
<evidence type="ECO:0000256" key="1">
    <source>
        <dbReference type="ARBA" id="ARBA00006270"/>
    </source>
</evidence>
<dbReference type="SMART" id="SM00174">
    <property type="entry name" value="RHO"/>
    <property type="match status" value="1"/>
</dbReference>
<dbReference type="AlphaFoldDB" id="A0A7S4HVK1"/>
<sequence length="187" mass="21162">MAEEYICLFGKNGVGKSALCITWVSGVFVASYDPTIADSHRKQVIVDGDVCLLNVLDAASSEYDMGLCTAWIYQCRAFALVYSICDRSSFDRLNRYAQTIFRIKDRTDIPILLVGNKCDEEMQRQVPLQEAQELADALGCSVMETSAKDNINLELLFFTLIRNIRTDRKHLENRSHHVTTSVNRLSK</sequence>
<accession>A0A7S4HVK1</accession>
<dbReference type="PROSITE" id="PS51419">
    <property type="entry name" value="RAB"/>
    <property type="match status" value="1"/>
</dbReference>
<dbReference type="GO" id="GO:0007165">
    <property type="term" value="P:signal transduction"/>
    <property type="evidence" value="ECO:0007669"/>
    <property type="project" value="InterPro"/>
</dbReference>
<organism evidence="4">
    <name type="scientific">Vannella robusta</name>
    <dbReference type="NCBI Taxonomy" id="1487602"/>
    <lineage>
        <taxon>Eukaryota</taxon>
        <taxon>Amoebozoa</taxon>
        <taxon>Discosea</taxon>
        <taxon>Flabellinia</taxon>
        <taxon>Vannellidae</taxon>
        <taxon>Vannella</taxon>
    </lineage>
</organism>
<dbReference type="InterPro" id="IPR005225">
    <property type="entry name" value="Small_GTP-bd"/>
</dbReference>
<name>A0A7S4HVK1_9EUKA</name>
<dbReference type="NCBIfam" id="TIGR00231">
    <property type="entry name" value="small_GTP"/>
    <property type="match status" value="1"/>
</dbReference>
<dbReference type="GO" id="GO:0005525">
    <property type="term" value="F:GTP binding"/>
    <property type="evidence" value="ECO:0007669"/>
    <property type="project" value="UniProtKB-KW"/>
</dbReference>
<dbReference type="InterPro" id="IPR001806">
    <property type="entry name" value="Small_GTPase"/>
</dbReference>
<dbReference type="SUPFAM" id="SSF52540">
    <property type="entry name" value="P-loop containing nucleoside triphosphate hydrolases"/>
    <property type="match status" value="1"/>
</dbReference>
<dbReference type="CDD" id="cd00876">
    <property type="entry name" value="Ras"/>
    <property type="match status" value="1"/>
</dbReference>
<dbReference type="SMART" id="SM00175">
    <property type="entry name" value="RAB"/>
    <property type="match status" value="1"/>
</dbReference>
<dbReference type="InterPro" id="IPR020849">
    <property type="entry name" value="Small_GTPase_Ras-type"/>
</dbReference>